<dbReference type="InterPro" id="IPR036188">
    <property type="entry name" value="FAD/NAD-bd_sf"/>
</dbReference>
<evidence type="ECO:0000313" key="4">
    <source>
        <dbReference type="EMBL" id="EUC42276.1"/>
    </source>
</evidence>
<organism evidence="4 5">
    <name type="scientific">Bipolaris oryzae ATCC 44560</name>
    <dbReference type="NCBI Taxonomy" id="930090"/>
    <lineage>
        <taxon>Eukaryota</taxon>
        <taxon>Fungi</taxon>
        <taxon>Dikarya</taxon>
        <taxon>Ascomycota</taxon>
        <taxon>Pezizomycotina</taxon>
        <taxon>Dothideomycetes</taxon>
        <taxon>Pleosporomycetidae</taxon>
        <taxon>Pleosporales</taxon>
        <taxon>Pleosporineae</taxon>
        <taxon>Pleosporaceae</taxon>
        <taxon>Bipolaris</taxon>
    </lineage>
</organism>
<proteinExistence type="predicted"/>
<dbReference type="GO" id="GO:0016491">
    <property type="term" value="F:oxidoreductase activity"/>
    <property type="evidence" value="ECO:0007669"/>
    <property type="project" value="UniProtKB-KW"/>
</dbReference>
<keyword evidence="3" id="KW-0560">Oxidoreductase</keyword>
<dbReference type="GeneID" id="19121437"/>
<dbReference type="PANTHER" id="PTHR23023">
    <property type="entry name" value="DIMETHYLANILINE MONOOXYGENASE"/>
    <property type="match status" value="1"/>
</dbReference>
<dbReference type="KEGG" id="bor:COCMIDRAFT_29088"/>
<dbReference type="SUPFAM" id="SSF51905">
    <property type="entry name" value="FAD/NAD(P)-binding domain"/>
    <property type="match status" value="2"/>
</dbReference>
<dbReference type="PRINTS" id="PR00411">
    <property type="entry name" value="PNDRDTASEI"/>
</dbReference>
<dbReference type="Pfam" id="PF13738">
    <property type="entry name" value="Pyr_redox_3"/>
    <property type="match status" value="1"/>
</dbReference>
<dbReference type="eggNOG" id="KOG1399">
    <property type="taxonomic scope" value="Eukaryota"/>
</dbReference>
<dbReference type="RefSeq" id="XP_007691209.1">
    <property type="nucleotide sequence ID" value="XM_007693019.1"/>
</dbReference>
<evidence type="ECO:0000313" key="5">
    <source>
        <dbReference type="Proteomes" id="UP000054032"/>
    </source>
</evidence>
<dbReference type="Proteomes" id="UP000054032">
    <property type="component" value="Unassembled WGS sequence"/>
</dbReference>
<dbReference type="Gene3D" id="3.50.50.60">
    <property type="entry name" value="FAD/NAD(P)-binding domain"/>
    <property type="match status" value="1"/>
</dbReference>
<gene>
    <name evidence="4" type="ORF">COCMIDRAFT_29088</name>
</gene>
<dbReference type="HOGENOM" id="CLU_019225_1_0_1"/>
<evidence type="ECO:0000256" key="2">
    <source>
        <dbReference type="ARBA" id="ARBA00022827"/>
    </source>
</evidence>
<reference evidence="4 5" key="1">
    <citation type="journal article" date="2013" name="PLoS Genet.">
        <title>Comparative genome structure, secondary metabolite, and effector coding capacity across Cochliobolus pathogens.</title>
        <authorList>
            <person name="Condon B.J."/>
            <person name="Leng Y."/>
            <person name="Wu D."/>
            <person name="Bushley K.E."/>
            <person name="Ohm R.A."/>
            <person name="Otillar R."/>
            <person name="Martin J."/>
            <person name="Schackwitz W."/>
            <person name="Grimwood J."/>
            <person name="MohdZainudin N."/>
            <person name="Xue C."/>
            <person name="Wang R."/>
            <person name="Manning V.A."/>
            <person name="Dhillon B."/>
            <person name="Tu Z.J."/>
            <person name="Steffenson B.J."/>
            <person name="Salamov A."/>
            <person name="Sun H."/>
            <person name="Lowry S."/>
            <person name="LaButti K."/>
            <person name="Han J."/>
            <person name="Copeland A."/>
            <person name="Lindquist E."/>
            <person name="Barry K."/>
            <person name="Schmutz J."/>
            <person name="Baker S.E."/>
            <person name="Ciuffetti L.M."/>
            <person name="Grigoriev I.V."/>
            <person name="Zhong S."/>
            <person name="Turgeon B.G."/>
        </authorList>
    </citation>
    <scope>NUCLEOTIDE SEQUENCE [LARGE SCALE GENOMIC DNA]</scope>
    <source>
        <strain evidence="4 5">ATCC 44560</strain>
    </source>
</reference>
<dbReference type="EMBL" id="KI964067">
    <property type="protein sequence ID" value="EUC42276.1"/>
    <property type="molecule type" value="Genomic_DNA"/>
</dbReference>
<dbReference type="AlphaFoldDB" id="W6ZFL4"/>
<keyword evidence="1" id="KW-0285">Flavoprotein</keyword>
<evidence type="ECO:0000256" key="1">
    <source>
        <dbReference type="ARBA" id="ARBA00022630"/>
    </source>
</evidence>
<protein>
    <submittedName>
        <fullName evidence="4">Uncharacterized protein</fullName>
    </submittedName>
</protein>
<evidence type="ECO:0000256" key="3">
    <source>
        <dbReference type="ARBA" id="ARBA00023002"/>
    </source>
</evidence>
<accession>W6ZFL4</accession>
<name>W6ZFL4_COCMI</name>
<dbReference type="OrthoDB" id="2915840at2759"/>
<keyword evidence="5" id="KW-1185">Reference proteome</keyword>
<keyword evidence="2" id="KW-0274">FAD</keyword>
<sequence length="568" mass="63533">MGIEHDLVVVGAGWFGLTAAKSYIELHPGESVVVLDGGSSIGGTWAADRLYPGLKSNNLYGSYEYPDFPMLESVYGVKEGQHIPAAVLHRYLTDFSKHFGVYERTRLNTKVEEIEPSSTGGWVVNVTNASGQLETVRTKKLVLACGLTSQPNIPQYEGADKFESPFFHAKDFCKRSDTVATSNTAVVVGGGKSAMDIAYAFATEGNATVNLIIRPTGQGPIWLAQPYATPFNREMQELLHTRALSWFAPCAWGDDDGFAIPRGFLHRTAMGRLLTDNFWNNMSAELIEKNGYDDHPEVFKLKPWHPMFWSGSGIGVHNFDTNFFDLVREGKVRVHIADITKLDGKTVHLSDGEQISTDVLICATGWQKDIPLTFKNLPQGGIGLAQSGQERADLIEKTNREVLQMFPGLKRQPVLRYKRKEDDLHRMYRFMVPPALVNQRNLAFAGMVSTTSTALFASTQGLWISAFFDGKLKRVASTEKDITAEVLLHTQWGRYRYPCGYGDSIPDFAFESMPYIDLLLNDVGIVTHRKSNQIAEIFEPYKPADYRELAKEYLELREGKGHEQKKLV</sequence>
<dbReference type="InterPro" id="IPR050346">
    <property type="entry name" value="FMO-like"/>
</dbReference>